<keyword evidence="3" id="KW-0732">Signal</keyword>
<keyword evidence="2 5" id="KW-0378">Hydrolase</keyword>
<protein>
    <submittedName>
        <fullName evidence="5">Alpha/beta hydrolase</fullName>
    </submittedName>
</protein>
<comment type="similarity">
    <text evidence="1">Belongs to the 'GDXG' lipolytic enzyme family.</text>
</comment>
<feature type="domain" description="Alpha/beta hydrolase fold-3" evidence="4">
    <location>
        <begin position="133"/>
        <end position="328"/>
    </location>
</feature>
<reference evidence="5" key="1">
    <citation type="submission" date="2020-02" db="EMBL/GenBank/DDBJ databases">
        <title>Unexpected conservation and global transmission of agrobacterial virulence plasmids.</title>
        <authorList>
            <person name="Weisberg A.J."/>
            <person name="Davis E.W. II"/>
            <person name="Tabima J.R."/>
            <person name="Belcher M.S."/>
            <person name="Miller M."/>
            <person name="Kuo C.-H."/>
            <person name="Loper J.E."/>
            <person name="Grunwald N.J."/>
            <person name="Putnam M.L."/>
            <person name="Chang J.H."/>
        </authorList>
    </citation>
    <scope>NUCLEOTIDE SEQUENCE</scope>
    <source>
        <strain evidence="5">Q15/94</strain>
        <plasmid evidence="5">pQ15_94_2</plasmid>
    </source>
</reference>
<dbReference type="InterPro" id="IPR050300">
    <property type="entry name" value="GDXG_lipolytic_enzyme"/>
</dbReference>
<accession>A0AAJ4N8S1</accession>
<proteinExistence type="inferred from homology"/>
<dbReference type="PANTHER" id="PTHR48081">
    <property type="entry name" value="AB HYDROLASE SUPERFAMILY PROTEIN C4A8.06C"/>
    <property type="match status" value="1"/>
</dbReference>
<name>A0AAJ4N8S1_AGRTU</name>
<gene>
    <name evidence="5" type="ORF">G6M86_26820</name>
</gene>
<feature type="signal peptide" evidence="3">
    <location>
        <begin position="1"/>
        <end position="26"/>
    </location>
</feature>
<dbReference type="PANTHER" id="PTHR48081:SF30">
    <property type="entry name" value="ACETYL-HYDROLASE LIPR-RELATED"/>
    <property type="match status" value="1"/>
</dbReference>
<evidence type="ECO:0000259" key="4">
    <source>
        <dbReference type="Pfam" id="PF07859"/>
    </source>
</evidence>
<dbReference type="InterPro" id="IPR013094">
    <property type="entry name" value="AB_hydrolase_3"/>
</dbReference>
<evidence type="ECO:0000256" key="1">
    <source>
        <dbReference type="ARBA" id="ARBA00010515"/>
    </source>
</evidence>
<sequence length="355" mass="37974">MNLSSKTTVVSAILFASSLYPSFLLAQDGSDSVTFKADGTTHIQNLDVPIPNTISEAAKEMIKARNGMADPTRGFTAPITEIRNFLRPIQQSATDLLLKRFPSKIERKEIGGVPVTLVTPEKLAAGADKSILLNVHAGAFMLNQGLITEAIPIAALTGIPVIAIDYRLAPEHPYPAALDDSVAVYKEVLNTYAAKNIAVYGSSSGSILSAQTVLKARQLGLPTPGAVGFFSGSADFANAGDSEAIFGLRGFTQHVTSPVEQAKPFLGDADLKDPILSPIYSDLSGFPPTLAMTGTRDFFLSGTSNFHRALVNAGVEAQLIVFDGMPHIHWEVPTLPESEEAWKMQARFLAAHILR</sequence>
<organism evidence="5 6">
    <name type="scientific">Agrobacterium tumefaciens</name>
    <dbReference type="NCBI Taxonomy" id="358"/>
    <lineage>
        <taxon>Bacteria</taxon>
        <taxon>Pseudomonadati</taxon>
        <taxon>Pseudomonadota</taxon>
        <taxon>Alphaproteobacteria</taxon>
        <taxon>Hyphomicrobiales</taxon>
        <taxon>Rhizobiaceae</taxon>
        <taxon>Rhizobium/Agrobacterium group</taxon>
        <taxon>Agrobacterium</taxon>
        <taxon>Agrobacterium tumefaciens complex</taxon>
    </lineage>
</organism>
<evidence type="ECO:0000256" key="3">
    <source>
        <dbReference type="SAM" id="SignalP"/>
    </source>
</evidence>
<dbReference type="EMBL" id="CP049219">
    <property type="protein sequence ID" value="QTG16922.1"/>
    <property type="molecule type" value="Genomic_DNA"/>
</dbReference>
<dbReference type="Proteomes" id="UP000663946">
    <property type="component" value="Plasmid pQ15_94_2"/>
</dbReference>
<dbReference type="Pfam" id="PF07859">
    <property type="entry name" value="Abhydrolase_3"/>
    <property type="match status" value="1"/>
</dbReference>
<feature type="chain" id="PRO_5042610660" evidence="3">
    <location>
        <begin position="27"/>
        <end position="355"/>
    </location>
</feature>
<dbReference type="SUPFAM" id="SSF53474">
    <property type="entry name" value="alpha/beta-Hydrolases"/>
    <property type="match status" value="1"/>
</dbReference>
<dbReference type="InterPro" id="IPR029058">
    <property type="entry name" value="AB_hydrolase_fold"/>
</dbReference>
<dbReference type="AlphaFoldDB" id="A0AAJ4N8S1"/>
<geneLocation type="plasmid" evidence="5 6">
    <name>pQ15_94_2</name>
</geneLocation>
<dbReference type="GO" id="GO:0004806">
    <property type="term" value="F:triacylglycerol lipase activity"/>
    <property type="evidence" value="ECO:0007669"/>
    <property type="project" value="TreeGrafter"/>
</dbReference>
<dbReference type="Gene3D" id="3.40.50.1820">
    <property type="entry name" value="alpha/beta hydrolase"/>
    <property type="match status" value="1"/>
</dbReference>
<evidence type="ECO:0000313" key="6">
    <source>
        <dbReference type="Proteomes" id="UP000663946"/>
    </source>
</evidence>
<keyword evidence="5" id="KW-0614">Plasmid</keyword>
<evidence type="ECO:0000256" key="2">
    <source>
        <dbReference type="ARBA" id="ARBA00022801"/>
    </source>
</evidence>
<evidence type="ECO:0000313" key="5">
    <source>
        <dbReference type="EMBL" id="QTG16922.1"/>
    </source>
</evidence>
<dbReference type="RefSeq" id="WP_333722714.1">
    <property type="nucleotide sequence ID" value="NZ_CP049219.1"/>
</dbReference>